<dbReference type="EMBL" id="CP002131">
    <property type="protein sequence ID" value="ADL07152.1"/>
    <property type="molecule type" value="Genomic_DNA"/>
</dbReference>
<dbReference type="KEGG" id="toc:Toce_0371"/>
<keyword evidence="1" id="KW-1133">Transmembrane helix</keyword>
<dbReference type="Proteomes" id="UP000000272">
    <property type="component" value="Chromosome"/>
</dbReference>
<dbReference type="SUPFAM" id="SSF53448">
    <property type="entry name" value="Nucleotide-diphospho-sugar transferases"/>
    <property type="match status" value="1"/>
</dbReference>
<evidence type="ECO:0008006" key="4">
    <source>
        <dbReference type="Google" id="ProtNLM"/>
    </source>
</evidence>
<dbReference type="STRING" id="555079.Toce_0371"/>
<protein>
    <recommendedName>
        <fullName evidence="4">Glycosyltransferase</fullName>
    </recommendedName>
</protein>
<reference evidence="2 3" key="1">
    <citation type="journal article" date="2010" name="Stand. Genomic Sci.">
        <title>Complete genome sequence of Thermosediminibacter oceani type strain (JW/IW-1228P).</title>
        <authorList>
            <person name="Pitluck S."/>
            <person name="Yasawong M."/>
            <person name="Munk C."/>
            <person name="Nolan M."/>
            <person name="Lapidus A."/>
            <person name="Lucas S."/>
            <person name="Glavina Del Rio T."/>
            <person name="Tice H."/>
            <person name="Cheng J.F."/>
            <person name="Bruce D."/>
            <person name="Detter C."/>
            <person name="Tapia R."/>
            <person name="Han C."/>
            <person name="Goodwin L."/>
            <person name="Liolios K."/>
            <person name="Ivanova N."/>
            <person name="Mavromatis K."/>
            <person name="Mikhailova N."/>
            <person name="Pati A."/>
            <person name="Chen A."/>
            <person name="Palaniappan K."/>
            <person name="Land M."/>
            <person name="Hauser L."/>
            <person name="Chang Y.J."/>
            <person name="Jeffries C.D."/>
            <person name="Rohde M."/>
            <person name="Spring S."/>
            <person name="Sikorski J."/>
            <person name="Goker M."/>
            <person name="Woyke T."/>
            <person name="Bristow J."/>
            <person name="Eisen J.A."/>
            <person name="Markowitz V."/>
            <person name="Hugenholtz P."/>
            <person name="Kyrpides N.C."/>
            <person name="Klenk H.P."/>
        </authorList>
    </citation>
    <scope>NUCLEOTIDE SEQUENCE [LARGE SCALE GENOMIC DNA]</scope>
    <source>
        <strain evidence="3">ATCC BAA-1034 / DSM 16646 / JW/IW-1228P</strain>
    </source>
</reference>
<keyword evidence="3" id="KW-1185">Reference proteome</keyword>
<organism evidence="2 3">
    <name type="scientific">Thermosediminibacter oceani (strain ATCC BAA-1034 / DSM 16646 / JW/IW-1228P)</name>
    <dbReference type="NCBI Taxonomy" id="555079"/>
    <lineage>
        <taxon>Bacteria</taxon>
        <taxon>Bacillati</taxon>
        <taxon>Bacillota</taxon>
        <taxon>Clostridia</taxon>
        <taxon>Thermosediminibacterales</taxon>
        <taxon>Thermosediminibacteraceae</taxon>
        <taxon>Thermosediminibacter</taxon>
    </lineage>
</organism>
<gene>
    <name evidence="2" type="ordered locus">Toce_0371</name>
</gene>
<dbReference type="eggNOG" id="COG1215">
    <property type="taxonomic scope" value="Bacteria"/>
</dbReference>
<dbReference type="HOGENOM" id="CLU_1730555_0_0_9"/>
<dbReference type="AlphaFoldDB" id="D9S0Y8"/>
<dbReference type="RefSeq" id="WP_013275202.1">
    <property type="nucleotide sequence ID" value="NC_014377.1"/>
</dbReference>
<name>D9S0Y8_THEOJ</name>
<accession>D9S0Y8</accession>
<keyword evidence="1" id="KW-0472">Membrane</keyword>
<evidence type="ECO:0000313" key="3">
    <source>
        <dbReference type="Proteomes" id="UP000000272"/>
    </source>
</evidence>
<dbReference type="Gene3D" id="3.90.550.10">
    <property type="entry name" value="Spore Coat Polysaccharide Biosynthesis Protein SpsA, Chain A"/>
    <property type="match status" value="1"/>
</dbReference>
<proteinExistence type="predicted"/>
<dbReference type="InterPro" id="IPR029044">
    <property type="entry name" value="Nucleotide-diphossugar_trans"/>
</dbReference>
<feature type="transmembrane region" description="Helical" evidence="1">
    <location>
        <begin position="12"/>
        <end position="35"/>
    </location>
</feature>
<dbReference type="OrthoDB" id="1729808at2"/>
<keyword evidence="1" id="KW-0812">Transmembrane</keyword>
<sequence length="151" mass="17068">MPAVGEKLDPALAILMVFAVIGIYRVLELLAISFFGQTTSRRKPKIVLIVRDMEEKIEGIIRSLARRSIFENSETVVVVDEGSMDGTLEILKRLSSEFGFEIAEKCRLDFQKSPFTVLLDCCRLEPREIEAFLGCFTSPKKVEMGLKSYEN</sequence>
<evidence type="ECO:0000256" key="1">
    <source>
        <dbReference type="SAM" id="Phobius"/>
    </source>
</evidence>
<evidence type="ECO:0000313" key="2">
    <source>
        <dbReference type="EMBL" id="ADL07152.1"/>
    </source>
</evidence>